<dbReference type="AlphaFoldDB" id="A0A6G0W4I5"/>
<proteinExistence type="predicted"/>
<reference evidence="2 3" key="1">
    <citation type="submission" date="2019-07" db="EMBL/GenBank/DDBJ databases">
        <title>Genomics analysis of Aphanomyces spp. identifies a new class of oomycete effector associated with host adaptation.</title>
        <authorList>
            <person name="Gaulin E."/>
        </authorList>
    </citation>
    <scope>NUCLEOTIDE SEQUENCE [LARGE SCALE GENOMIC DNA]</scope>
    <source>
        <strain evidence="2 3">ATCC 201684</strain>
    </source>
</reference>
<accession>A0A6G0W4I5</accession>
<feature type="compositionally biased region" description="Basic and acidic residues" evidence="1">
    <location>
        <begin position="28"/>
        <end position="39"/>
    </location>
</feature>
<sequence length="155" mass="18052">MRPSHKQLPRMDSFQPGPVILPSVGQDSEGKRKNEDKTHGKANFKMNTIDREETKRYFERPNVTFHHRELRDHVVQRGRNELSSIVTPSTPMTRARTPTGATYMPAAKSSEDRHRLAYVWFNRLVHTLLASWRSMNRPGECRSACLVEGRHFEWP</sequence>
<feature type="region of interest" description="Disordered" evidence="1">
    <location>
        <begin position="1"/>
        <end position="40"/>
    </location>
</feature>
<evidence type="ECO:0000313" key="3">
    <source>
        <dbReference type="Proteomes" id="UP000481153"/>
    </source>
</evidence>
<protein>
    <submittedName>
        <fullName evidence="2">Uncharacterized protein</fullName>
    </submittedName>
</protein>
<organism evidence="2 3">
    <name type="scientific">Aphanomyces euteiches</name>
    <dbReference type="NCBI Taxonomy" id="100861"/>
    <lineage>
        <taxon>Eukaryota</taxon>
        <taxon>Sar</taxon>
        <taxon>Stramenopiles</taxon>
        <taxon>Oomycota</taxon>
        <taxon>Saprolegniomycetes</taxon>
        <taxon>Saprolegniales</taxon>
        <taxon>Verrucalvaceae</taxon>
        <taxon>Aphanomyces</taxon>
    </lineage>
</organism>
<dbReference type="EMBL" id="VJMJ01000356">
    <property type="protein sequence ID" value="KAF0721944.1"/>
    <property type="molecule type" value="Genomic_DNA"/>
</dbReference>
<keyword evidence="3" id="KW-1185">Reference proteome</keyword>
<gene>
    <name evidence="2" type="ORF">Ae201684_018803</name>
</gene>
<name>A0A6G0W4I5_9STRA</name>
<comment type="caution">
    <text evidence="2">The sequence shown here is derived from an EMBL/GenBank/DDBJ whole genome shotgun (WGS) entry which is preliminary data.</text>
</comment>
<dbReference type="Proteomes" id="UP000481153">
    <property type="component" value="Unassembled WGS sequence"/>
</dbReference>
<evidence type="ECO:0000313" key="2">
    <source>
        <dbReference type="EMBL" id="KAF0721944.1"/>
    </source>
</evidence>
<evidence type="ECO:0000256" key="1">
    <source>
        <dbReference type="SAM" id="MobiDB-lite"/>
    </source>
</evidence>